<accession>A0ABU3ETW6</accession>
<protein>
    <submittedName>
        <fullName evidence="1">Uncharacterized protein</fullName>
    </submittedName>
</protein>
<evidence type="ECO:0000313" key="2">
    <source>
        <dbReference type="Proteomes" id="UP001252875"/>
    </source>
</evidence>
<comment type="caution">
    <text evidence="1">The sequence shown here is derived from an EMBL/GenBank/DDBJ whole genome shotgun (WGS) entry which is preliminary data.</text>
</comment>
<dbReference type="Proteomes" id="UP001252875">
    <property type="component" value="Unassembled WGS sequence"/>
</dbReference>
<name>A0ABU3ETW6_9ENTE</name>
<dbReference type="RefSeq" id="WP_088934972.1">
    <property type="nucleotide sequence ID" value="NZ_BJED01000001.1"/>
</dbReference>
<gene>
    <name evidence="1" type="ORF">P7D85_00885</name>
</gene>
<evidence type="ECO:0000313" key="1">
    <source>
        <dbReference type="EMBL" id="MDT2598305.1"/>
    </source>
</evidence>
<sequence>MNEQLFNVRQIFNLKPKTLEKRLTNFYQETRDEKSTLKYLIAIQVRDELGVADLSFFMKSLVRDIFLKTKTTSALRRYYIYFKEYFDAKEWKQLTIRLFSLKDVVVNKLKALYTQFIEGPLQGLAGS</sequence>
<reference evidence="1 2" key="1">
    <citation type="submission" date="2023-03" db="EMBL/GenBank/DDBJ databases">
        <authorList>
            <person name="Shen W."/>
            <person name="Cai J."/>
        </authorList>
    </citation>
    <scope>NUCLEOTIDE SEQUENCE [LARGE SCALE GENOMIC DNA]</scope>
    <source>
        <strain evidence="1 2">D6-4</strain>
    </source>
</reference>
<proteinExistence type="predicted"/>
<dbReference type="EMBL" id="JARPYI010000001">
    <property type="protein sequence ID" value="MDT2598305.1"/>
    <property type="molecule type" value="Genomic_DNA"/>
</dbReference>
<organism evidence="1 2">
    <name type="scientific">Enterococcus hulanensis</name>
    <dbReference type="NCBI Taxonomy" id="2559929"/>
    <lineage>
        <taxon>Bacteria</taxon>
        <taxon>Bacillati</taxon>
        <taxon>Bacillota</taxon>
        <taxon>Bacilli</taxon>
        <taxon>Lactobacillales</taxon>
        <taxon>Enterococcaceae</taxon>
        <taxon>Enterococcus</taxon>
    </lineage>
</organism>
<keyword evidence="2" id="KW-1185">Reference proteome</keyword>